<feature type="domain" description="Kri1-like C-terminal" evidence="3">
    <location>
        <begin position="442"/>
        <end position="534"/>
    </location>
</feature>
<dbReference type="GO" id="GO:0000447">
    <property type="term" value="P:endonucleolytic cleavage in ITS1 to separate SSU-rRNA from 5.8S rRNA and LSU-rRNA from tricistronic rRNA transcript (SSU-rRNA, 5.8S rRNA, LSU-rRNA)"/>
    <property type="evidence" value="ECO:0007669"/>
    <property type="project" value="TreeGrafter"/>
</dbReference>
<feature type="region of interest" description="Disordered" evidence="2">
    <location>
        <begin position="257"/>
        <end position="298"/>
    </location>
</feature>
<dbReference type="GO" id="GO:0030686">
    <property type="term" value="C:90S preribosome"/>
    <property type="evidence" value="ECO:0007669"/>
    <property type="project" value="TreeGrafter"/>
</dbReference>
<accession>A0A099P8N1</accession>
<feature type="compositionally biased region" description="Acidic residues" evidence="2">
    <location>
        <begin position="383"/>
        <end position="410"/>
    </location>
</feature>
<comment type="similarity">
    <text evidence="1">Belongs to the KRI1 family.</text>
</comment>
<dbReference type="InterPro" id="IPR024626">
    <property type="entry name" value="Kri1-like_C"/>
</dbReference>
<evidence type="ECO:0000313" key="4">
    <source>
        <dbReference type="EMBL" id="KGK40599.1"/>
    </source>
</evidence>
<sequence>MPRKKSATKIAKEKQEAEIAKRIAENEASENPLPLDIEELKKELREAEEGESEESEEEDDYGELLTEDVESGLNEVLKAIKTGDQRLFDSNVKFFNDDAQVTTKDKESKPIYLKDYQREALLAGKEEFDSVDGDKPYTQLQKEDKENLIREIHNQLGDDEDDEDNDDDFLIKKDPKPEAREKQAKKVELPNPEEVGGEKFLEAFMENHAWLPNKGTEVTMDNEDDDEFDEAAETFENAYNHRYEDPNANEIISYARSQATMRREKMNSRKRERLRKQEEMQKEKQEINEQLKKKKQKKANLVADRMKEIKEAVGDQVSEEKIIKVFGESLMNEDFNDEEWDSKMAQIFDDEYYENEDNNIAKPEWDDDVMGEIGNDLNVSKEGDDEEEEEEGDDEEEEEEEEGEEEDDEFGKEKGGKPSKSQKKEEKYNKKQEKNKIKELAERLVESKTLDILDEVQEERGAGKGKSEYTFKYREVSPESFGLTYNEIFKADDKSLNEFIGLKKLAPYRPQEKVVKDKRKVTKSKHIKEWRKKTFGDEKGVSEDADLDIKIPSIVFDVNTTRGEGPKRKKRKTSKRRKGL</sequence>
<evidence type="ECO:0000259" key="3">
    <source>
        <dbReference type="Pfam" id="PF12936"/>
    </source>
</evidence>
<reference evidence="5" key="1">
    <citation type="journal article" date="2014" name="Microb. Cell Fact.">
        <title>Exploiting Issatchenkia orientalis SD108 for succinic acid production.</title>
        <authorList>
            <person name="Xiao H."/>
            <person name="Shao Z."/>
            <person name="Jiang Y."/>
            <person name="Dole S."/>
            <person name="Zhao H."/>
        </authorList>
    </citation>
    <scope>NUCLEOTIDE SEQUENCE [LARGE SCALE GENOMIC DNA]</scope>
    <source>
        <strain evidence="5">SD108</strain>
    </source>
</reference>
<dbReference type="GO" id="GO:0005730">
    <property type="term" value="C:nucleolus"/>
    <property type="evidence" value="ECO:0007669"/>
    <property type="project" value="TreeGrafter"/>
</dbReference>
<name>A0A099P8N1_PICKU</name>
<evidence type="ECO:0000256" key="1">
    <source>
        <dbReference type="ARBA" id="ARBA00007473"/>
    </source>
</evidence>
<proteinExistence type="inferred from homology"/>
<feature type="compositionally biased region" description="Basic and acidic residues" evidence="2">
    <location>
        <begin position="38"/>
        <end position="47"/>
    </location>
</feature>
<gene>
    <name evidence="4" type="ORF">JL09_g273</name>
</gene>
<dbReference type="EMBL" id="JQFK01000001">
    <property type="protein sequence ID" value="KGK40599.1"/>
    <property type="molecule type" value="Genomic_DNA"/>
</dbReference>
<feature type="region of interest" description="Disordered" evidence="2">
    <location>
        <begin position="125"/>
        <end position="194"/>
    </location>
</feature>
<feature type="region of interest" description="Disordered" evidence="2">
    <location>
        <begin position="559"/>
        <end position="580"/>
    </location>
</feature>
<evidence type="ECO:0000313" key="5">
    <source>
        <dbReference type="Proteomes" id="UP000029867"/>
    </source>
</evidence>
<dbReference type="Proteomes" id="UP000029867">
    <property type="component" value="Unassembled WGS sequence"/>
</dbReference>
<feature type="compositionally biased region" description="Basic and acidic residues" evidence="2">
    <location>
        <begin position="261"/>
        <end position="291"/>
    </location>
</feature>
<feature type="compositionally biased region" description="Basic and acidic residues" evidence="2">
    <location>
        <begin position="411"/>
        <end position="436"/>
    </location>
</feature>
<feature type="compositionally biased region" description="Acidic residues" evidence="2">
    <location>
        <begin position="157"/>
        <end position="168"/>
    </location>
</feature>
<feature type="compositionally biased region" description="Acidic residues" evidence="2">
    <location>
        <begin position="48"/>
        <end position="68"/>
    </location>
</feature>
<organism evidence="4 5">
    <name type="scientific">Pichia kudriavzevii</name>
    <name type="common">Yeast</name>
    <name type="synonym">Issatchenkia orientalis</name>
    <dbReference type="NCBI Taxonomy" id="4909"/>
    <lineage>
        <taxon>Eukaryota</taxon>
        <taxon>Fungi</taxon>
        <taxon>Dikarya</taxon>
        <taxon>Ascomycota</taxon>
        <taxon>Saccharomycotina</taxon>
        <taxon>Pichiomycetes</taxon>
        <taxon>Pichiales</taxon>
        <taxon>Pichiaceae</taxon>
        <taxon>Pichia</taxon>
    </lineage>
</organism>
<dbReference type="InterPro" id="IPR018034">
    <property type="entry name" value="Kri1"/>
</dbReference>
<dbReference type="Pfam" id="PF05178">
    <property type="entry name" value="Kri1"/>
    <property type="match status" value="1"/>
</dbReference>
<dbReference type="Pfam" id="PF12936">
    <property type="entry name" value="Kri1_C"/>
    <property type="match status" value="1"/>
</dbReference>
<dbReference type="AlphaFoldDB" id="A0A099P8N1"/>
<dbReference type="PANTHER" id="PTHR14490:SF5">
    <property type="entry name" value="PROTEIN KRI1 HOMOLOG"/>
    <property type="match status" value="1"/>
</dbReference>
<dbReference type="PANTHER" id="PTHR14490">
    <property type="entry name" value="ZINC FINGER, ZZ TYPE"/>
    <property type="match status" value="1"/>
</dbReference>
<dbReference type="eggNOG" id="KOG2409">
    <property type="taxonomic scope" value="Eukaryota"/>
</dbReference>
<protein>
    <recommendedName>
        <fullName evidence="3">Kri1-like C-terminal domain-containing protein</fullName>
    </recommendedName>
</protein>
<dbReference type="HOGENOM" id="CLU_009647_3_0_1"/>
<dbReference type="VEuPathDB" id="FungiDB:C5L36_0A13060"/>
<feature type="compositionally biased region" description="Basic and acidic residues" evidence="2">
    <location>
        <begin position="169"/>
        <end position="188"/>
    </location>
</feature>
<feature type="compositionally biased region" description="Basic and acidic residues" evidence="2">
    <location>
        <begin position="125"/>
        <end position="153"/>
    </location>
</feature>
<comment type="caution">
    <text evidence="4">The sequence shown here is derived from an EMBL/GenBank/DDBJ whole genome shotgun (WGS) entry which is preliminary data.</text>
</comment>
<feature type="compositionally biased region" description="Basic residues" evidence="2">
    <location>
        <begin position="567"/>
        <end position="580"/>
    </location>
</feature>
<evidence type="ECO:0000256" key="2">
    <source>
        <dbReference type="SAM" id="MobiDB-lite"/>
    </source>
</evidence>
<feature type="region of interest" description="Disordered" evidence="2">
    <location>
        <begin position="23"/>
        <end position="68"/>
    </location>
</feature>
<feature type="region of interest" description="Disordered" evidence="2">
    <location>
        <begin position="358"/>
        <end position="436"/>
    </location>
</feature>